<organism evidence="2 3">
    <name type="scientific">Francisella uliginis</name>
    <dbReference type="NCBI Taxonomy" id="573570"/>
    <lineage>
        <taxon>Bacteria</taxon>
        <taxon>Pseudomonadati</taxon>
        <taxon>Pseudomonadota</taxon>
        <taxon>Gammaproteobacteria</taxon>
        <taxon>Thiotrichales</taxon>
        <taxon>Francisellaceae</taxon>
        <taxon>Francisella</taxon>
    </lineage>
</organism>
<gene>
    <name evidence="2" type="ORF">F7310_05140</name>
</gene>
<keyword evidence="1" id="KW-0812">Transmembrane</keyword>
<evidence type="ECO:0000313" key="2">
    <source>
        <dbReference type="EMBL" id="API86777.1"/>
    </source>
</evidence>
<name>A0A1L4BSG6_9GAMM</name>
<dbReference type="EMBL" id="CP016796">
    <property type="protein sequence ID" value="API86777.1"/>
    <property type="molecule type" value="Genomic_DNA"/>
</dbReference>
<dbReference type="KEGG" id="frx:F7310_05140"/>
<keyword evidence="1" id="KW-0472">Membrane</keyword>
<reference evidence="2 3" key="1">
    <citation type="journal article" date="2016" name="Appl. Environ. Microbiol.">
        <title>Whole genome relationships among Francisella bacteria of diverse origin define new species and provide specific regions for detection.</title>
        <authorList>
            <person name="Challacombe J.F."/>
            <person name="Petersen J.M."/>
            <person name="Gallegos-Graves V."/>
            <person name="Hodge D."/>
            <person name="Pillai S."/>
            <person name="Kuske C.R."/>
        </authorList>
    </citation>
    <scope>NUCLEOTIDE SEQUENCE [LARGE SCALE GENOMIC DNA]</scope>
    <source>
        <strain evidence="3">TX07-7310</strain>
    </source>
</reference>
<dbReference type="RefSeq" id="WP_072712283.1">
    <property type="nucleotide sequence ID" value="NZ_CP016796.1"/>
</dbReference>
<evidence type="ECO:0000256" key="1">
    <source>
        <dbReference type="SAM" id="Phobius"/>
    </source>
</evidence>
<dbReference type="STRING" id="573570.F7310_05140"/>
<sequence>MLYDLFQLVSNKLISIDWCVDKNGEINKQYIVFKYRFGQTKKVEVKNGYAISKNIRFKIYDENIPIIENTEFENCIFLKNTSFTLSLKIVFFIIHLFRILILQKLSI</sequence>
<proteinExistence type="predicted"/>
<protein>
    <submittedName>
        <fullName evidence="2">Uncharacterized protein</fullName>
    </submittedName>
</protein>
<keyword evidence="3" id="KW-1185">Reference proteome</keyword>
<dbReference type="Proteomes" id="UP000184222">
    <property type="component" value="Chromosome"/>
</dbReference>
<dbReference type="AlphaFoldDB" id="A0A1L4BSG6"/>
<accession>A0A1L4BSG6</accession>
<feature type="transmembrane region" description="Helical" evidence="1">
    <location>
        <begin position="83"/>
        <end position="101"/>
    </location>
</feature>
<evidence type="ECO:0000313" key="3">
    <source>
        <dbReference type="Proteomes" id="UP000184222"/>
    </source>
</evidence>
<keyword evidence="1" id="KW-1133">Transmembrane helix</keyword>